<accession>A0ABW2BNA5</accession>
<feature type="compositionally biased region" description="Pro residues" evidence="3">
    <location>
        <begin position="41"/>
        <end position="54"/>
    </location>
</feature>
<keyword evidence="1 5" id="KW-0489">Methyltransferase</keyword>
<dbReference type="InterPro" id="IPR004441">
    <property type="entry name" value="rRNA_MeTrfase_TrmH"/>
</dbReference>
<dbReference type="SUPFAM" id="SSF75217">
    <property type="entry name" value="alpha/beta knot"/>
    <property type="match status" value="1"/>
</dbReference>
<dbReference type="Pfam" id="PF00588">
    <property type="entry name" value="SpoU_methylase"/>
    <property type="match status" value="1"/>
</dbReference>
<sequence length="292" mass="30982">MTKARATASRRADLSRTVRRSPPLRGATRHSQARPALQAPVPSPPRPSLRPPPRAAAEDSVVLYGWHPVSEALANERRGLRRLLASENAALRLQETFGERLRLAPEIVRPPEIGRLLGADAVHQGLYLEADPLPAPALDAMPPDALLLALDQITDPHNVGAIVRTAAAFGVTGIVTTVRHAPGATGVLAKAASGGLEHVPFINVRNLAEALITLGERGFMRIGLDSDAEVELGAFEPKRPLVIVLGAEGKGLRERTRSCCDVLAKIPFSGAIRSLNVSNAAAITLYALGRGT</sequence>
<dbReference type="SUPFAM" id="SSF55315">
    <property type="entry name" value="L30e-like"/>
    <property type="match status" value="1"/>
</dbReference>
<dbReference type="GO" id="GO:0008168">
    <property type="term" value="F:methyltransferase activity"/>
    <property type="evidence" value="ECO:0007669"/>
    <property type="project" value="UniProtKB-KW"/>
</dbReference>
<keyword evidence="2" id="KW-0808">Transferase</keyword>
<dbReference type="Proteomes" id="UP001596292">
    <property type="component" value="Unassembled WGS sequence"/>
</dbReference>
<reference evidence="6" key="1">
    <citation type="journal article" date="2019" name="Int. J. Syst. Evol. Microbiol.">
        <title>The Global Catalogue of Microorganisms (GCM) 10K type strain sequencing project: providing services to taxonomists for standard genome sequencing and annotation.</title>
        <authorList>
            <consortium name="The Broad Institute Genomics Platform"/>
            <consortium name="The Broad Institute Genome Sequencing Center for Infectious Disease"/>
            <person name="Wu L."/>
            <person name="Ma J."/>
        </authorList>
    </citation>
    <scope>NUCLEOTIDE SEQUENCE [LARGE SCALE GENOMIC DNA]</scope>
    <source>
        <strain evidence="6">CCUG 48316</strain>
    </source>
</reference>
<dbReference type="InterPro" id="IPR013123">
    <property type="entry name" value="SpoU_subst-bd"/>
</dbReference>
<dbReference type="EMBL" id="JBHSWN010000001">
    <property type="protein sequence ID" value="MFC6791675.1"/>
    <property type="molecule type" value="Genomic_DNA"/>
</dbReference>
<dbReference type="PANTHER" id="PTHR46429:SF1">
    <property type="entry name" value="23S RRNA (GUANOSINE-2'-O-)-METHYLTRANSFERASE RLMB"/>
    <property type="match status" value="1"/>
</dbReference>
<feature type="region of interest" description="Disordered" evidence="3">
    <location>
        <begin position="1"/>
        <end position="55"/>
    </location>
</feature>
<dbReference type="RefSeq" id="WP_378972787.1">
    <property type="nucleotide sequence ID" value="NZ_JBHSWN010000001.1"/>
</dbReference>
<gene>
    <name evidence="5" type="ORF">ACFQE0_19985</name>
</gene>
<evidence type="ECO:0000256" key="3">
    <source>
        <dbReference type="SAM" id="MobiDB-lite"/>
    </source>
</evidence>
<dbReference type="Gene3D" id="3.30.1330.30">
    <property type="match status" value="1"/>
</dbReference>
<dbReference type="InterPro" id="IPR029028">
    <property type="entry name" value="Alpha/beta_knot_MTases"/>
</dbReference>
<dbReference type="Pfam" id="PF08032">
    <property type="entry name" value="SpoU_sub_bind"/>
    <property type="match status" value="1"/>
</dbReference>
<evidence type="ECO:0000256" key="2">
    <source>
        <dbReference type="ARBA" id="ARBA00022679"/>
    </source>
</evidence>
<protein>
    <submittedName>
        <fullName evidence="5">TrmH family RNA methyltransferase</fullName>
    </submittedName>
</protein>
<name>A0ABW2BNA5_9HYPH</name>
<dbReference type="SMART" id="SM00967">
    <property type="entry name" value="SpoU_sub_bind"/>
    <property type="match status" value="1"/>
</dbReference>
<dbReference type="InterPro" id="IPR029026">
    <property type="entry name" value="tRNA_m1G_MTases_N"/>
</dbReference>
<dbReference type="CDD" id="cd18103">
    <property type="entry name" value="SpoU-like_RlmB"/>
    <property type="match status" value="1"/>
</dbReference>
<feature type="domain" description="RNA 2-O ribose methyltransferase substrate binding" evidence="4">
    <location>
        <begin position="62"/>
        <end position="136"/>
    </location>
</feature>
<proteinExistence type="predicted"/>
<dbReference type="GO" id="GO:0032259">
    <property type="term" value="P:methylation"/>
    <property type="evidence" value="ECO:0007669"/>
    <property type="project" value="UniProtKB-KW"/>
</dbReference>
<organism evidence="5 6">
    <name type="scientific">Methylobacterium komagatae</name>
    <dbReference type="NCBI Taxonomy" id="374425"/>
    <lineage>
        <taxon>Bacteria</taxon>
        <taxon>Pseudomonadati</taxon>
        <taxon>Pseudomonadota</taxon>
        <taxon>Alphaproteobacteria</taxon>
        <taxon>Hyphomicrobiales</taxon>
        <taxon>Methylobacteriaceae</taxon>
        <taxon>Methylobacterium</taxon>
    </lineage>
</organism>
<evidence type="ECO:0000313" key="6">
    <source>
        <dbReference type="Proteomes" id="UP001596292"/>
    </source>
</evidence>
<evidence type="ECO:0000256" key="1">
    <source>
        <dbReference type="ARBA" id="ARBA00022603"/>
    </source>
</evidence>
<dbReference type="PANTHER" id="PTHR46429">
    <property type="entry name" value="23S RRNA (GUANOSINE-2'-O-)-METHYLTRANSFERASE RLMB"/>
    <property type="match status" value="1"/>
</dbReference>
<evidence type="ECO:0000259" key="4">
    <source>
        <dbReference type="SMART" id="SM00967"/>
    </source>
</evidence>
<dbReference type="InterPro" id="IPR029064">
    <property type="entry name" value="Ribosomal_eL30-like_sf"/>
</dbReference>
<comment type="caution">
    <text evidence="5">The sequence shown here is derived from an EMBL/GenBank/DDBJ whole genome shotgun (WGS) entry which is preliminary data.</text>
</comment>
<dbReference type="Gene3D" id="3.40.1280.10">
    <property type="match status" value="1"/>
</dbReference>
<keyword evidence="6" id="KW-1185">Reference proteome</keyword>
<evidence type="ECO:0000313" key="5">
    <source>
        <dbReference type="EMBL" id="MFC6791675.1"/>
    </source>
</evidence>
<dbReference type="InterPro" id="IPR001537">
    <property type="entry name" value="SpoU_MeTrfase"/>
</dbReference>